<evidence type="ECO:0000313" key="3">
    <source>
        <dbReference type="Proteomes" id="UP001153328"/>
    </source>
</evidence>
<accession>A0A9W4H3Z8</accession>
<proteinExistence type="predicted"/>
<evidence type="ECO:0000313" key="2">
    <source>
        <dbReference type="EMBL" id="CAG7649116.1"/>
    </source>
</evidence>
<feature type="compositionally biased region" description="Basic and acidic residues" evidence="1">
    <location>
        <begin position="202"/>
        <end position="211"/>
    </location>
</feature>
<organism evidence="2 3">
    <name type="scientific">Actinacidiphila bryophytorum</name>
    <dbReference type="NCBI Taxonomy" id="1436133"/>
    <lineage>
        <taxon>Bacteria</taxon>
        <taxon>Bacillati</taxon>
        <taxon>Actinomycetota</taxon>
        <taxon>Actinomycetes</taxon>
        <taxon>Kitasatosporales</taxon>
        <taxon>Streptomycetaceae</taxon>
        <taxon>Actinacidiphila</taxon>
    </lineage>
</organism>
<keyword evidence="3" id="KW-1185">Reference proteome</keyword>
<sequence>MFERRHGQEAGRLGEGRLRPDRGPDQEDQRREHRADPGRQRRQAGGRQGRRLGRLPADLRRLQGAGRHLQPGGRRTRRRRRPVPAEGRHLPHHLVHAVRGPEEAGRRAGHHRPEQVRRRAAGRLRLLQADQRGRRTGAQHPADGRPGQGPGQAAGLPERVRHHRALRPLTAGPQTRKPSDRKTPDQRAADRSRPARSAGCRRVRDNGRCEDASPPPARQRARPA</sequence>
<feature type="compositionally biased region" description="Basic residues" evidence="1">
    <location>
        <begin position="40"/>
        <end position="53"/>
    </location>
</feature>
<dbReference type="Proteomes" id="UP001153328">
    <property type="component" value="Unassembled WGS sequence"/>
</dbReference>
<feature type="compositionally biased region" description="Basic and acidic residues" evidence="1">
    <location>
        <begin position="177"/>
        <end position="193"/>
    </location>
</feature>
<comment type="caution">
    <text evidence="2">The sequence shown here is derived from an EMBL/GenBank/DDBJ whole genome shotgun (WGS) entry which is preliminary data.</text>
</comment>
<gene>
    <name evidence="2" type="ORF">SBRY_50015</name>
</gene>
<reference evidence="2" key="1">
    <citation type="submission" date="2021-06" db="EMBL/GenBank/DDBJ databases">
        <authorList>
            <person name="Arsene-Ploetze F."/>
        </authorList>
    </citation>
    <scope>NUCLEOTIDE SEQUENCE</scope>
    <source>
        <strain evidence="2">SBRY1</strain>
    </source>
</reference>
<feature type="region of interest" description="Disordered" evidence="1">
    <location>
        <begin position="1"/>
        <end position="224"/>
    </location>
</feature>
<dbReference type="AlphaFoldDB" id="A0A9W4H3Z8"/>
<dbReference type="EMBL" id="CAJVAX010000019">
    <property type="protein sequence ID" value="CAG7649116.1"/>
    <property type="molecule type" value="Genomic_DNA"/>
</dbReference>
<feature type="compositionally biased region" description="Basic and acidic residues" evidence="1">
    <location>
        <begin position="99"/>
        <end position="117"/>
    </location>
</feature>
<protein>
    <submittedName>
        <fullName evidence="2">RNA-binding protein Jag</fullName>
    </submittedName>
</protein>
<name>A0A9W4H3Z8_9ACTN</name>
<evidence type="ECO:0000256" key="1">
    <source>
        <dbReference type="SAM" id="MobiDB-lite"/>
    </source>
</evidence>
<feature type="compositionally biased region" description="Basic and acidic residues" evidence="1">
    <location>
        <begin position="1"/>
        <end position="39"/>
    </location>
</feature>